<evidence type="ECO:0000313" key="1">
    <source>
        <dbReference type="EMBL" id="MBW82500.1"/>
    </source>
</evidence>
<proteinExistence type="predicted"/>
<dbReference type="EMBL" id="GGEC01002017">
    <property type="protein sequence ID" value="MBW82500.1"/>
    <property type="molecule type" value="Transcribed_RNA"/>
</dbReference>
<protein>
    <submittedName>
        <fullName evidence="1">Uncharacterized protein</fullName>
    </submittedName>
</protein>
<organism evidence="1">
    <name type="scientific">Rhizophora mucronata</name>
    <name type="common">Asiatic mangrove</name>
    <dbReference type="NCBI Taxonomy" id="61149"/>
    <lineage>
        <taxon>Eukaryota</taxon>
        <taxon>Viridiplantae</taxon>
        <taxon>Streptophyta</taxon>
        <taxon>Embryophyta</taxon>
        <taxon>Tracheophyta</taxon>
        <taxon>Spermatophyta</taxon>
        <taxon>Magnoliopsida</taxon>
        <taxon>eudicotyledons</taxon>
        <taxon>Gunneridae</taxon>
        <taxon>Pentapetalae</taxon>
        <taxon>rosids</taxon>
        <taxon>fabids</taxon>
        <taxon>Malpighiales</taxon>
        <taxon>Rhizophoraceae</taxon>
        <taxon>Rhizophora</taxon>
    </lineage>
</organism>
<name>A0A2P2IMP1_RHIMU</name>
<accession>A0A2P2IMP1</accession>
<dbReference type="AlphaFoldDB" id="A0A2P2IMP1"/>
<reference evidence="1" key="1">
    <citation type="submission" date="2018-02" db="EMBL/GenBank/DDBJ databases">
        <title>Rhizophora mucronata_Transcriptome.</title>
        <authorList>
            <person name="Meera S.P."/>
            <person name="Sreeshan A."/>
            <person name="Augustine A."/>
        </authorList>
    </citation>
    <scope>NUCLEOTIDE SEQUENCE</scope>
    <source>
        <tissue evidence="1">Leaf</tissue>
    </source>
</reference>
<sequence length="60" mass="6627">MGSGIATALIVSNIYVVLKEINSEYLQKGIKTIEGGHMLLRLTIKLLILRIYTSLCVCSM</sequence>